<keyword evidence="4" id="KW-0547">Nucleotide-binding</keyword>
<dbReference type="PROSITE" id="PS50893">
    <property type="entry name" value="ABC_TRANSPORTER_2"/>
    <property type="match status" value="1"/>
</dbReference>
<feature type="domain" description="ABC transporter" evidence="7">
    <location>
        <begin position="5"/>
        <end position="259"/>
    </location>
</feature>
<dbReference type="InterPro" id="IPR003593">
    <property type="entry name" value="AAA+_ATPase"/>
</dbReference>
<evidence type="ECO:0000256" key="4">
    <source>
        <dbReference type="ARBA" id="ARBA00022741"/>
    </source>
</evidence>
<dbReference type="Gene3D" id="3.40.50.300">
    <property type="entry name" value="P-loop containing nucleotide triphosphate hydrolases"/>
    <property type="match status" value="1"/>
</dbReference>
<gene>
    <name evidence="8" type="ORF">UFOPK3255_00586</name>
</gene>
<evidence type="ECO:0000313" key="8">
    <source>
        <dbReference type="EMBL" id="CAB4842549.1"/>
    </source>
</evidence>
<evidence type="ECO:0000256" key="1">
    <source>
        <dbReference type="ARBA" id="ARBA00004202"/>
    </source>
</evidence>
<reference evidence="8" key="1">
    <citation type="submission" date="2020-05" db="EMBL/GenBank/DDBJ databases">
        <authorList>
            <person name="Chiriac C."/>
            <person name="Salcher M."/>
            <person name="Ghai R."/>
            <person name="Kavagutti S V."/>
        </authorList>
    </citation>
    <scope>NUCLEOTIDE SEQUENCE</scope>
</reference>
<comment type="subcellular location">
    <subcellularLocation>
        <location evidence="1">Cell membrane</location>
        <topology evidence="1">Peripheral membrane protein</topology>
    </subcellularLocation>
</comment>
<dbReference type="GO" id="GO:0005886">
    <property type="term" value="C:plasma membrane"/>
    <property type="evidence" value="ECO:0007669"/>
    <property type="project" value="UniProtKB-SubCell"/>
</dbReference>
<accession>A0A6J7BEY3</accession>
<dbReference type="InterPro" id="IPR050388">
    <property type="entry name" value="ABC_Ni/Peptide_Import"/>
</dbReference>
<dbReference type="SUPFAM" id="SSF52540">
    <property type="entry name" value="P-loop containing nucleoside triphosphate hydrolases"/>
    <property type="match status" value="1"/>
</dbReference>
<proteinExistence type="predicted"/>
<dbReference type="GO" id="GO:0016887">
    <property type="term" value="F:ATP hydrolysis activity"/>
    <property type="evidence" value="ECO:0007669"/>
    <property type="project" value="InterPro"/>
</dbReference>
<dbReference type="Pfam" id="PF08352">
    <property type="entry name" value="oligo_HPY"/>
    <property type="match status" value="1"/>
</dbReference>
<evidence type="ECO:0000259" key="7">
    <source>
        <dbReference type="PROSITE" id="PS50893"/>
    </source>
</evidence>
<dbReference type="GO" id="GO:0005524">
    <property type="term" value="F:ATP binding"/>
    <property type="evidence" value="ECO:0007669"/>
    <property type="project" value="UniProtKB-KW"/>
</dbReference>
<keyword evidence="5" id="KW-0067">ATP-binding</keyword>
<dbReference type="PANTHER" id="PTHR43297">
    <property type="entry name" value="OLIGOPEPTIDE TRANSPORT ATP-BINDING PROTEIN APPD"/>
    <property type="match status" value="1"/>
</dbReference>
<dbReference type="PANTHER" id="PTHR43297:SF2">
    <property type="entry name" value="DIPEPTIDE TRANSPORT ATP-BINDING PROTEIN DPPD"/>
    <property type="match status" value="1"/>
</dbReference>
<dbReference type="PROSITE" id="PS00211">
    <property type="entry name" value="ABC_TRANSPORTER_1"/>
    <property type="match status" value="1"/>
</dbReference>
<evidence type="ECO:0000256" key="3">
    <source>
        <dbReference type="ARBA" id="ARBA00022475"/>
    </source>
</evidence>
<keyword evidence="2" id="KW-0813">Transport</keyword>
<evidence type="ECO:0000256" key="2">
    <source>
        <dbReference type="ARBA" id="ARBA00022448"/>
    </source>
</evidence>
<dbReference type="InterPro" id="IPR017871">
    <property type="entry name" value="ABC_transporter-like_CS"/>
</dbReference>
<dbReference type="InterPro" id="IPR003439">
    <property type="entry name" value="ABC_transporter-like_ATP-bd"/>
</dbReference>
<evidence type="ECO:0000256" key="5">
    <source>
        <dbReference type="ARBA" id="ARBA00022840"/>
    </source>
</evidence>
<sequence length="345" mass="37297">MAELLRIENLHVAFPTDDGLVRAVDGVSLTLNEGETVAIVGESGSGKTVTGLSVMGLHKKGSAQISGSINLKDGDRSLDIVTASDEESRLLRGRAVAMIFQDPMSSLHPYYRIGNQLAEGYLIHNPGKKKEGLKRAIEMLDLVGIAEPAERANEYPHQFSGGMRQRVMIAMALMNSPRVLIADEPTTALDVTVQAQILILLAKLQKEFNMGILLITHDLGVVAQVADKVSVMYAGRIVEQGSADDVFYKPKAPYTLGLLKSVPRITTHGSDRLKAIPGQPPSLINLPTGCAFAPRCEFVSHAAGNICATDQPELLGTNPTHLSRCHAPESMRDSLFVKELKEVRS</sequence>
<dbReference type="CDD" id="cd03257">
    <property type="entry name" value="ABC_NikE_OppD_transporters"/>
    <property type="match status" value="1"/>
</dbReference>
<dbReference type="GO" id="GO:0015833">
    <property type="term" value="P:peptide transport"/>
    <property type="evidence" value="ECO:0007669"/>
    <property type="project" value="InterPro"/>
</dbReference>
<keyword evidence="3" id="KW-1003">Cell membrane</keyword>
<dbReference type="InterPro" id="IPR027417">
    <property type="entry name" value="P-loop_NTPase"/>
</dbReference>
<dbReference type="AlphaFoldDB" id="A0A6J7BEY3"/>
<dbReference type="SMART" id="SM00382">
    <property type="entry name" value="AAA"/>
    <property type="match status" value="1"/>
</dbReference>
<organism evidence="8">
    <name type="scientific">freshwater metagenome</name>
    <dbReference type="NCBI Taxonomy" id="449393"/>
    <lineage>
        <taxon>unclassified sequences</taxon>
        <taxon>metagenomes</taxon>
        <taxon>ecological metagenomes</taxon>
    </lineage>
</organism>
<dbReference type="Pfam" id="PF00005">
    <property type="entry name" value="ABC_tran"/>
    <property type="match status" value="1"/>
</dbReference>
<dbReference type="FunFam" id="3.40.50.300:FF:000016">
    <property type="entry name" value="Oligopeptide ABC transporter ATP-binding component"/>
    <property type="match status" value="1"/>
</dbReference>
<dbReference type="InterPro" id="IPR013563">
    <property type="entry name" value="Oligopep_ABC_C"/>
</dbReference>
<evidence type="ECO:0000256" key="6">
    <source>
        <dbReference type="ARBA" id="ARBA00023136"/>
    </source>
</evidence>
<name>A0A6J7BEY3_9ZZZZ</name>
<dbReference type="NCBIfam" id="TIGR01727">
    <property type="entry name" value="oligo_HPY"/>
    <property type="match status" value="1"/>
</dbReference>
<dbReference type="EMBL" id="CAFAZY010000061">
    <property type="protein sequence ID" value="CAB4842549.1"/>
    <property type="molecule type" value="Genomic_DNA"/>
</dbReference>
<protein>
    <submittedName>
        <fullName evidence="8">Unannotated protein</fullName>
    </submittedName>
</protein>
<keyword evidence="6" id="KW-0472">Membrane</keyword>